<dbReference type="SUPFAM" id="SSF56235">
    <property type="entry name" value="N-terminal nucleophile aminohydrolases (Ntn hydrolases)"/>
    <property type="match status" value="1"/>
</dbReference>
<evidence type="ECO:0000313" key="3">
    <source>
        <dbReference type="Proteomes" id="UP000541558"/>
    </source>
</evidence>
<evidence type="ECO:0000256" key="1">
    <source>
        <dbReference type="SAM" id="MobiDB-lite"/>
    </source>
</evidence>
<comment type="caution">
    <text evidence="2">The sequence shown here is derived from an EMBL/GenBank/DDBJ whole genome shotgun (WGS) entry which is preliminary data.</text>
</comment>
<dbReference type="Proteomes" id="UP000541558">
    <property type="component" value="Unassembled WGS sequence"/>
</dbReference>
<gene>
    <name evidence="2" type="ORF">D9611_014914</name>
</gene>
<organism evidence="2 3">
    <name type="scientific">Ephemerocybe angulata</name>
    <dbReference type="NCBI Taxonomy" id="980116"/>
    <lineage>
        <taxon>Eukaryota</taxon>
        <taxon>Fungi</taxon>
        <taxon>Dikarya</taxon>
        <taxon>Basidiomycota</taxon>
        <taxon>Agaricomycotina</taxon>
        <taxon>Agaricomycetes</taxon>
        <taxon>Agaricomycetidae</taxon>
        <taxon>Agaricales</taxon>
        <taxon>Agaricineae</taxon>
        <taxon>Psathyrellaceae</taxon>
        <taxon>Ephemerocybe</taxon>
    </lineage>
</organism>
<feature type="region of interest" description="Disordered" evidence="1">
    <location>
        <begin position="171"/>
        <end position="195"/>
    </location>
</feature>
<dbReference type="OrthoDB" id="431557at2759"/>
<feature type="compositionally biased region" description="Basic and acidic residues" evidence="1">
    <location>
        <begin position="183"/>
        <end position="194"/>
    </location>
</feature>
<name>A0A8H5BR42_9AGAR</name>
<dbReference type="AlphaFoldDB" id="A0A8H5BR42"/>
<keyword evidence="3" id="KW-1185">Reference proteome</keyword>
<accession>A0A8H5BR42</accession>
<sequence>MQTQQFTILISGLVRERREGVYNTYLIRNLSEQVKDLQWIQVFVKSLVDVQPEFLTRLYSWCKGPFTLFQLVRGFLRPEIVVDDLEDTSHFDGTLVAEWYAAALSYSNLDIAHPPRARAQVAGARSEAVHSPGRLALRLANINQAYTQRAAMSPLGIAMILIGIDPIPHNGRGSETAGGDGPPGEKQKRLDGGKGAENAVLAGKTRSRAGLIELAIEVLSTVHATDYKPGEIEIYIVSNSEEEDPETRGSWRVTDKAEVEKHLLAYAD</sequence>
<proteinExistence type="predicted"/>
<evidence type="ECO:0000313" key="2">
    <source>
        <dbReference type="EMBL" id="KAF5327992.1"/>
    </source>
</evidence>
<dbReference type="EMBL" id="JAACJK010000153">
    <property type="protein sequence ID" value="KAF5327992.1"/>
    <property type="molecule type" value="Genomic_DNA"/>
</dbReference>
<protein>
    <submittedName>
        <fullName evidence="2">Uncharacterized protein</fullName>
    </submittedName>
</protein>
<dbReference type="Gene3D" id="3.60.20.10">
    <property type="entry name" value="Glutamine Phosphoribosylpyrophosphate, subunit 1, domain 1"/>
    <property type="match status" value="1"/>
</dbReference>
<dbReference type="InterPro" id="IPR029055">
    <property type="entry name" value="Ntn_hydrolases_N"/>
</dbReference>
<reference evidence="2 3" key="1">
    <citation type="journal article" date="2020" name="ISME J.">
        <title>Uncovering the hidden diversity of litter-decomposition mechanisms in mushroom-forming fungi.</title>
        <authorList>
            <person name="Floudas D."/>
            <person name="Bentzer J."/>
            <person name="Ahren D."/>
            <person name="Johansson T."/>
            <person name="Persson P."/>
            <person name="Tunlid A."/>
        </authorList>
    </citation>
    <scope>NUCLEOTIDE SEQUENCE [LARGE SCALE GENOMIC DNA]</scope>
    <source>
        <strain evidence="2 3">CBS 175.51</strain>
    </source>
</reference>